<comment type="caution">
    <text evidence="1">The sequence shown here is derived from an EMBL/GenBank/DDBJ whole genome shotgun (WGS) entry which is preliminary data.</text>
</comment>
<dbReference type="AlphaFoldDB" id="X1CMQ9"/>
<feature type="non-terminal residue" evidence="1">
    <location>
        <position position="1"/>
    </location>
</feature>
<dbReference type="EMBL" id="BART01036247">
    <property type="protein sequence ID" value="GAH09042.1"/>
    <property type="molecule type" value="Genomic_DNA"/>
</dbReference>
<organism evidence="1">
    <name type="scientific">marine sediment metagenome</name>
    <dbReference type="NCBI Taxonomy" id="412755"/>
    <lineage>
        <taxon>unclassified sequences</taxon>
        <taxon>metagenomes</taxon>
        <taxon>ecological metagenomes</taxon>
    </lineage>
</organism>
<reference evidence="1" key="1">
    <citation type="journal article" date="2014" name="Front. Microbiol.">
        <title>High frequency of phylogenetically diverse reductive dehalogenase-homologous genes in deep subseafloor sedimentary metagenomes.</title>
        <authorList>
            <person name="Kawai M."/>
            <person name="Futagami T."/>
            <person name="Toyoda A."/>
            <person name="Takaki Y."/>
            <person name="Nishi S."/>
            <person name="Hori S."/>
            <person name="Arai W."/>
            <person name="Tsubouchi T."/>
            <person name="Morono Y."/>
            <person name="Uchiyama I."/>
            <person name="Ito T."/>
            <person name="Fujiyama A."/>
            <person name="Inagaki F."/>
            <person name="Takami H."/>
        </authorList>
    </citation>
    <scope>NUCLEOTIDE SEQUENCE</scope>
    <source>
        <strain evidence="1">Expedition CK06-06</strain>
    </source>
</reference>
<proteinExistence type="predicted"/>
<evidence type="ECO:0000313" key="1">
    <source>
        <dbReference type="EMBL" id="GAH09042.1"/>
    </source>
</evidence>
<gene>
    <name evidence="1" type="ORF">S01H4_61214</name>
</gene>
<accession>X1CMQ9</accession>
<name>X1CMQ9_9ZZZZ</name>
<protein>
    <submittedName>
        <fullName evidence="1">Uncharacterized protein</fullName>
    </submittedName>
</protein>
<sequence length="111" mass="12854">KNKQNFPEDFIKQTYEVTKSLLTLSSTISPRLGQKRNMVSPDRWQDKILLPPKKDINKYLNAAVFSENDIHKHFASLGLSIDTLNPFILSNENIKVSENYLENNIFCKEIL</sequence>